<dbReference type="VEuPathDB" id="FungiDB:SPPG_07077"/>
<accession>A0A0L0HAB2</accession>
<name>A0A0L0HAB2_SPIPD</name>
<dbReference type="Proteomes" id="UP000053201">
    <property type="component" value="Unassembled WGS sequence"/>
</dbReference>
<organism evidence="3 4">
    <name type="scientific">Spizellomyces punctatus (strain DAOM BR117)</name>
    <dbReference type="NCBI Taxonomy" id="645134"/>
    <lineage>
        <taxon>Eukaryota</taxon>
        <taxon>Fungi</taxon>
        <taxon>Fungi incertae sedis</taxon>
        <taxon>Chytridiomycota</taxon>
        <taxon>Chytridiomycota incertae sedis</taxon>
        <taxon>Chytridiomycetes</taxon>
        <taxon>Spizellomycetales</taxon>
        <taxon>Spizellomycetaceae</taxon>
        <taxon>Spizellomyces</taxon>
    </lineage>
</organism>
<keyword evidence="2" id="KW-1133">Transmembrane helix</keyword>
<gene>
    <name evidence="3" type="ORF">SPPG_07077</name>
</gene>
<dbReference type="GeneID" id="27690325"/>
<keyword evidence="2" id="KW-0472">Membrane</keyword>
<feature type="transmembrane region" description="Helical" evidence="2">
    <location>
        <begin position="129"/>
        <end position="147"/>
    </location>
</feature>
<feature type="transmembrane region" description="Helical" evidence="2">
    <location>
        <begin position="28"/>
        <end position="47"/>
    </location>
</feature>
<reference evidence="3 4" key="1">
    <citation type="submission" date="2009-08" db="EMBL/GenBank/DDBJ databases">
        <title>The Genome Sequence of Spizellomyces punctatus strain DAOM BR117.</title>
        <authorList>
            <consortium name="The Broad Institute Genome Sequencing Platform"/>
            <person name="Russ C."/>
            <person name="Cuomo C."/>
            <person name="Shea T."/>
            <person name="Young S.K."/>
            <person name="Zeng Q."/>
            <person name="Koehrsen M."/>
            <person name="Haas B."/>
            <person name="Borodovsky M."/>
            <person name="Guigo R."/>
            <person name="Alvarado L."/>
            <person name="Berlin A."/>
            <person name="Bochicchio J."/>
            <person name="Borenstein D."/>
            <person name="Chapman S."/>
            <person name="Chen Z."/>
            <person name="Engels R."/>
            <person name="Freedman E."/>
            <person name="Gellesch M."/>
            <person name="Goldberg J."/>
            <person name="Griggs A."/>
            <person name="Gujja S."/>
            <person name="Heiman D."/>
            <person name="Hepburn T."/>
            <person name="Howarth C."/>
            <person name="Jen D."/>
            <person name="Larson L."/>
            <person name="Lewis B."/>
            <person name="Mehta T."/>
            <person name="Park D."/>
            <person name="Pearson M."/>
            <person name="Roberts A."/>
            <person name="Saif S."/>
            <person name="Shenoy N."/>
            <person name="Sisk P."/>
            <person name="Stolte C."/>
            <person name="Sykes S."/>
            <person name="Thomson T."/>
            <person name="Walk T."/>
            <person name="White J."/>
            <person name="Yandava C."/>
            <person name="Burger G."/>
            <person name="Gray M.W."/>
            <person name="Holland P.W.H."/>
            <person name="King N."/>
            <person name="Lang F.B.F."/>
            <person name="Roger A.J."/>
            <person name="Ruiz-Trillo I."/>
            <person name="Lander E."/>
            <person name="Nusbaum C."/>
        </authorList>
    </citation>
    <scope>NUCLEOTIDE SEQUENCE [LARGE SCALE GENOMIC DNA]</scope>
    <source>
        <strain evidence="3 4">DAOM BR117</strain>
    </source>
</reference>
<feature type="region of interest" description="Disordered" evidence="1">
    <location>
        <begin position="158"/>
        <end position="190"/>
    </location>
</feature>
<dbReference type="EMBL" id="KQ257463">
    <property type="protein sequence ID" value="KNC97608.1"/>
    <property type="molecule type" value="Genomic_DNA"/>
</dbReference>
<evidence type="ECO:0000256" key="2">
    <source>
        <dbReference type="SAM" id="Phobius"/>
    </source>
</evidence>
<protein>
    <submittedName>
        <fullName evidence="3">Uncharacterized protein</fullName>
    </submittedName>
</protein>
<keyword evidence="2" id="KW-0812">Transmembrane</keyword>
<evidence type="ECO:0000313" key="4">
    <source>
        <dbReference type="Proteomes" id="UP000053201"/>
    </source>
</evidence>
<proteinExistence type="predicted"/>
<dbReference type="InParanoid" id="A0A0L0HAB2"/>
<sequence length="190" mass="21481">MAWYYYIGTMLGGNVMRPGKTGFDQDALVSYAFHGIMFWALFMYLGYIEQSVESQTQLVTGFLTVIFAWFLLSYAFGLWQLRKGQTKMDPEPTTRAWTGGPHLTPGQRGLREGLSHLMGFTTAWGNADLKLIAGFLVAFVAVTFGFWKIEQEKEREMEEIIKQAQTQPAEESTPDRGDTKGPQSKKGKKE</sequence>
<dbReference type="OrthoDB" id="2105592at2759"/>
<evidence type="ECO:0000313" key="3">
    <source>
        <dbReference type="EMBL" id="KNC97608.1"/>
    </source>
</evidence>
<dbReference type="AlphaFoldDB" id="A0A0L0HAB2"/>
<dbReference type="RefSeq" id="XP_016605648.1">
    <property type="nucleotide sequence ID" value="XM_016755257.1"/>
</dbReference>
<evidence type="ECO:0000256" key="1">
    <source>
        <dbReference type="SAM" id="MobiDB-lite"/>
    </source>
</evidence>
<feature type="transmembrane region" description="Helical" evidence="2">
    <location>
        <begin position="59"/>
        <end position="79"/>
    </location>
</feature>
<keyword evidence="4" id="KW-1185">Reference proteome</keyword>